<dbReference type="Proteomes" id="UP001221757">
    <property type="component" value="Unassembled WGS sequence"/>
</dbReference>
<accession>A0AAD7MC06</accession>
<evidence type="ECO:0000313" key="1">
    <source>
        <dbReference type="EMBL" id="KAJ7709895.1"/>
    </source>
</evidence>
<evidence type="ECO:0000313" key="2">
    <source>
        <dbReference type="Proteomes" id="UP001221757"/>
    </source>
</evidence>
<gene>
    <name evidence="1" type="ORF">B0H17DRAFT_1029668</name>
</gene>
<protein>
    <submittedName>
        <fullName evidence="1">Uncharacterized protein</fullName>
    </submittedName>
</protein>
<feature type="non-terminal residue" evidence="1">
    <location>
        <position position="1"/>
    </location>
</feature>
<dbReference type="AlphaFoldDB" id="A0AAD7MC06"/>
<keyword evidence="2" id="KW-1185">Reference proteome</keyword>
<sequence length="281" mass="31756">MVYSVALDLALETQRPPLPFFPQVDSPALVDTVSMDSSSSADARLSTQRMITDGVELVLAIRAAESTLEELNLPHSAPTHNIQYILQAAKIDKLKKAFQEIVGNLAALPHTPVNVKLDLGPLRTWMDANRERFDAFKTFCDEYRPKSPMEEGEVHPDLEFLSSALERIEHRLEDLAPRVNPEAFELQRRAEMLAEGHARGSQIFCDFMAKFDFLELGELGQRLAVEQRVHKAARETLDGMVKMSEGGIEERDAFSWLEPVDPQHDDPTEYDGLMEIVDYDF</sequence>
<comment type="caution">
    <text evidence="1">The sequence shown here is derived from an EMBL/GenBank/DDBJ whole genome shotgun (WGS) entry which is preliminary data.</text>
</comment>
<proteinExistence type="predicted"/>
<reference evidence="1" key="1">
    <citation type="submission" date="2023-03" db="EMBL/GenBank/DDBJ databases">
        <title>Massive genome expansion in bonnet fungi (Mycena s.s.) driven by repeated elements and novel gene families across ecological guilds.</title>
        <authorList>
            <consortium name="Lawrence Berkeley National Laboratory"/>
            <person name="Harder C.B."/>
            <person name="Miyauchi S."/>
            <person name="Viragh M."/>
            <person name="Kuo A."/>
            <person name="Thoen E."/>
            <person name="Andreopoulos B."/>
            <person name="Lu D."/>
            <person name="Skrede I."/>
            <person name="Drula E."/>
            <person name="Henrissat B."/>
            <person name="Morin E."/>
            <person name="Kohler A."/>
            <person name="Barry K."/>
            <person name="LaButti K."/>
            <person name="Morin E."/>
            <person name="Salamov A."/>
            <person name="Lipzen A."/>
            <person name="Mereny Z."/>
            <person name="Hegedus B."/>
            <person name="Baldrian P."/>
            <person name="Stursova M."/>
            <person name="Weitz H."/>
            <person name="Taylor A."/>
            <person name="Grigoriev I.V."/>
            <person name="Nagy L.G."/>
            <person name="Martin F."/>
            <person name="Kauserud H."/>
        </authorList>
    </citation>
    <scope>NUCLEOTIDE SEQUENCE</scope>
    <source>
        <strain evidence="1">CBHHK067</strain>
    </source>
</reference>
<name>A0AAD7MC06_MYCRO</name>
<dbReference type="EMBL" id="JARKIE010000002">
    <property type="protein sequence ID" value="KAJ7709895.1"/>
    <property type="molecule type" value="Genomic_DNA"/>
</dbReference>
<organism evidence="1 2">
    <name type="scientific">Mycena rosella</name>
    <name type="common">Pink bonnet</name>
    <name type="synonym">Agaricus rosellus</name>
    <dbReference type="NCBI Taxonomy" id="1033263"/>
    <lineage>
        <taxon>Eukaryota</taxon>
        <taxon>Fungi</taxon>
        <taxon>Dikarya</taxon>
        <taxon>Basidiomycota</taxon>
        <taxon>Agaricomycotina</taxon>
        <taxon>Agaricomycetes</taxon>
        <taxon>Agaricomycetidae</taxon>
        <taxon>Agaricales</taxon>
        <taxon>Marasmiineae</taxon>
        <taxon>Mycenaceae</taxon>
        <taxon>Mycena</taxon>
    </lineage>
</organism>